<dbReference type="PANTHER" id="PTHR24057">
    <property type="entry name" value="GLYCOGEN SYNTHASE KINASE-3 ALPHA"/>
    <property type="match status" value="1"/>
</dbReference>
<evidence type="ECO:0000256" key="3">
    <source>
        <dbReference type="ARBA" id="ARBA00022679"/>
    </source>
</evidence>
<dbReference type="EMBL" id="JANTQA010000023">
    <property type="protein sequence ID" value="KAJ3445414.1"/>
    <property type="molecule type" value="Genomic_DNA"/>
</dbReference>
<dbReference type="InterPro" id="IPR000719">
    <property type="entry name" value="Prot_kinase_dom"/>
</dbReference>
<keyword evidence="5 10" id="KW-0418">Kinase</keyword>
<keyword evidence="3" id="KW-0808">Transferase</keyword>
<evidence type="ECO:0000256" key="8">
    <source>
        <dbReference type="RuleBase" id="RU000304"/>
    </source>
</evidence>
<evidence type="ECO:0000256" key="5">
    <source>
        <dbReference type="ARBA" id="ARBA00022777"/>
    </source>
</evidence>
<dbReference type="InterPro" id="IPR039192">
    <property type="entry name" value="STKc_GSK3"/>
</dbReference>
<dbReference type="InterPro" id="IPR008271">
    <property type="entry name" value="Ser/Thr_kinase_AS"/>
</dbReference>
<evidence type="ECO:0000256" key="7">
    <source>
        <dbReference type="PROSITE-ProRule" id="PRU10141"/>
    </source>
</evidence>
<dbReference type="CDD" id="cd14137">
    <property type="entry name" value="STKc_GSK3"/>
    <property type="match status" value="1"/>
</dbReference>
<dbReference type="PROSITE" id="PS50011">
    <property type="entry name" value="PROTEIN_KINASE_DOM"/>
    <property type="match status" value="1"/>
</dbReference>
<gene>
    <name evidence="10" type="ORF">M0812_11288</name>
</gene>
<dbReference type="Gene3D" id="1.10.510.10">
    <property type="entry name" value="Transferase(Phosphotransferase) domain 1"/>
    <property type="match status" value="1"/>
</dbReference>
<dbReference type="GO" id="GO:0030154">
    <property type="term" value="P:cell differentiation"/>
    <property type="evidence" value="ECO:0007669"/>
    <property type="project" value="TreeGrafter"/>
</dbReference>
<organism evidence="10 11">
    <name type="scientific">Anaeramoeba flamelloides</name>
    <dbReference type="NCBI Taxonomy" id="1746091"/>
    <lineage>
        <taxon>Eukaryota</taxon>
        <taxon>Metamonada</taxon>
        <taxon>Anaeramoebidae</taxon>
        <taxon>Anaeramoeba</taxon>
    </lineage>
</organism>
<dbReference type="SUPFAM" id="SSF56112">
    <property type="entry name" value="Protein kinase-like (PK-like)"/>
    <property type="match status" value="1"/>
</dbReference>
<protein>
    <submittedName>
        <fullName evidence="10">Protein kinase shaggy-related</fullName>
    </submittedName>
</protein>
<comment type="caution">
    <text evidence="10">The sequence shown here is derived from an EMBL/GenBank/DDBJ whole genome shotgun (WGS) entry which is preliminary data.</text>
</comment>
<dbReference type="SMART" id="SM00220">
    <property type="entry name" value="S_TKc"/>
    <property type="match status" value="1"/>
</dbReference>
<dbReference type="GO" id="GO:0005634">
    <property type="term" value="C:nucleus"/>
    <property type="evidence" value="ECO:0007669"/>
    <property type="project" value="TreeGrafter"/>
</dbReference>
<name>A0AAV7ZW46_9EUKA</name>
<dbReference type="PROSITE" id="PS00107">
    <property type="entry name" value="PROTEIN_KINASE_ATP"/>
    <property type="match status" value="1"/>
</dbReference>
<dbReference type="InterPro" id="IPR011009">
    <property type="entry name" value="Kinase-like_dom_sf"/>
</dbReference>
<evidence type="ECO:0000313" key="10">
    <source>
        <dbReference type="EMBL" id="KAJ3445414.1"/>
    </source>
</evidence>
<dbReference type="PANTHER" id="PTHR24057:SF0">
    <property type="entry name" value="PROTEIN KINASE SHAGGY-RELATED"/>
    <property type="match status" value="1"/>
</dbReference>
<keyword evidence="6 7" id="KW-0067">ATP-binding</keyword>
<reference evidence="10" key="1">
    <citation type="submission" date="2022-08" db="EMBL/GenBank/DDBJ databases">
        <title>Novel sulphate-reducing endosymbionts in the free-living metamonad Anaeramoeba.</title>
        <authorList>
            <person name="Jerlstrom-Hultqvist J."/>
            <person name="Cepicka I."/>
            <person name="Gallot-Lavallee L."/>
            <person name="Salas-Leiva D."/>
            <person name="Curtis B.A."/>
            <person name="Zahonova K."/>
            <person name="Pipaliya S."/>
            <person name="Dacks J."/>
            <person name="Roger A.J."/>
        </authorList>
    </citation>
    <scope>NUCLEOTIDE SEQUENCE</scope>
    <source>
        <strain evidence="10">Busselton2</strain>
    </source>
</reference>
<proteinExistence type="inferred from homology"/>
<dbReference type="InterPro" id="IPR050591">
    <property type="entry name" value="GSK-3"/>
</dbReference>
<dbReference type="FunFam" id="1.10.510.10:FF:000082">
    <property type="entry name" value="Shaggy-related protein kinase kappa"/>
    <property type="match status" value="1"/>
</dbReference>
<keyword evidence="2 8" id="KW-0723">Serine/threonine-protein kinase</keyword>
<sequence length="362" mass="42339">MSSKKKEKKIEKYTLVKKIGKGAFGIVYQAKITSSGKIVAIKKVYQDPRYRNRELEIMKKIKHRNIVKMYNYFHTTGETEEGVYLNLVLQYVPKTISSLNRYYVKKSENIPILLVKVYFYQLCRSVAYLHRLGICHRDLKPQNLLINPSTAELRLCDFGSAKFLQKDKPNVAYICSRYYRAPELLLGATYYGKYIDLWSLGCIFGELLKGKPLFPGDNTLDQLKLIMSLCGKPTSQDFRAMKSQYSGSKFKDFEKKNLQQYIGSNVPKLAIDLLSKFLVFNPKKRIHPLLALTHPFFDEIRDPQTILPNNRKLPKLFDFDISELKTIHRDMRKKLIPSHLGKKKKKFNSKIKLYFFFYCLFC</sequence>
<evidence type="ECO:0000256" key="1">
    <source>
        <dbReference type="ARBA" id="ARBA00005527"/>
    </source>
</evidence>
<dbReference type="GO" id="GO:0005737">
    <property type="term" value="C:cytoplasm"/>
    <property type="evidence" value="ECO:0007669"/>
    <property type="project" value="TreeGrafter"/>
</dbReference>
<feature type="binding site" evidence="7">
    <location>
        <position position="43"/>
    </location>
    <ligand>
        <name>ATP</name>
        <dbReference type="ChEBI" id="CHEBI:30616"/>
    </ligand>
</feature>
<dbReference type="InterPro" id="IPR017441">
    <property type="entry name" value="Protein_kinase_ATP_BS"/>
</dbReference>
<keyword evidence="4 7" id="KW-0547">Nucleotide-binding</keyword>
<dbReference type="GO" id="GO:0007165">
    <property type="term" value="P:signal transduction"/>
    <property type="evidence" value="ECO:0007669"/>
    <property type="project" value="TreeGrafter"/>
</dbReference>
<evidence type="ECO:0000256" key="2">
    <source>
        <dbReference type="ARBA" id="ARBA00022527"/>
    </source>
</evidence>
<evidence type="ECO:0000256" key="4">
    <source>
        <dbReference type="ARBA" id="ARBA00022741"/>
    </source>
</evidence>
<accession>A0AAV7ZW46</accession>
<dbReference type="Gene3D" id="3.30.200.20">
    <property type="entry name" value="Phosphorylase Kinase, domain 1"/>
    <property type="match status" value="1"/>
</dbReference>
<dbReference type="PROSITE" id="PS00108">
    <property type="entry name" value="PROTEIN_KINASE_ST"/>
    <property type="match status" value="1"/>
</dbReference>
<feature type="domain" description="Protein kinase" evidence="9">
    <location>
        <begin position="13"/>
        <end position="297"/>
    </location>
</feature>
<dbReference type="GO" id="GO:0005524">
    <property type="term" value="F:ATP binding"/>
    <property type="evidence" value="ECO:0007669"/>
    <property type="project" value="UniProtKB-UniRule"/>
</dbReference>
<comment type="similarity">
    <text evidence="1">Belongs to the protein kinase superfamily. CMGC Ser/Thr protein kinase family. GSK-3 subfamily.</text>
</comment>
<evidence type="ECO:0000259" key="9">
    <source>
        <dbReference type="PROSITE" id="PS50011"/>
    </source>
</evidence>
<evidence type="ECO:0000313" key="11">
    <source>
        <dbReference type="Proteomes" id="UP001146793"/>
    </source>
</evidence>
<dbReference type="Pfam" id="PF00069">
    <property type="entry name" value="Pkinase"/>
    <property type="match status" value="1"/>
</dbReference>
<evidence type="ECO:0000256" key="6">
    <source>
        <dbReference type="ARBA" id="ARBA00022840"/>
    </source>
</evidence>
<dbReference type="AlphaFoldDB" id="A0AAV7ZW46"/>
<dbReference type="GO" id="GO:0004674">
    <property type="term" value="F:protein serine/threonine kinase activity"/>
    <property type="evidence" value="ECO:0007669"/>
    <property type="project" value="UniProtKB-KW"/>
</dbReference>
<dbReference type="Proteomes" id="UP001146793">
    <property type="component" value="Unassembled WGS sequence"/>
</dbReference>